<dbReference type="SMART" id="SM00647">
    <property type="entry name" value="IBR"/>
    <property type="match status" value="2"/>
</dbReference>
<reference evidence="16 17" key="1">
    <citation type="journal article" date="2018" name="Genome Biol. Evol.">
        <title>Multiple Roots of Fruiting Body Formation in Amoebozoa.</title>
        <authorList>
            <person name="Hillmann F."/>
            <person name="Forbes G."/>
            <person name="Novohradska S."/>
            <person name="Ferling I."/>
            <person name="Riege K."/>
            <person name="Groth M."/>
            <person name="Westermann M."/>
            <person name="Marz M."/>
            <person name="Spaller T."/>
            <person name="Winckler T."/>
            <person name="Schaap P."/>
            <person name="Glockner G."/>
        </authorList>
    </citation>
    <scope>NUCLEOTIDE SEQUENCE [LARGE SCALE GENOMIC DNA]</scope>
    <source>
        <strain evidence="16 17">Jena</strain>
    </source>
</reference>
<keyword evidence="8" id="KW-0833">Ubl conjugation pathway</keyword>
<dbReference type="InterPro" id="IPR048962">
    <property type="entry name" value="ARIH1-like_UBL"/>
</dbReference>
<evidence type="ECO:0000313" key="17">
    <source>
        <dbReference type="Proteomes" id="UP000241769"/>
    </source>
</evidence>
<dbReference type="InParanoid" id="A0A2P6MTH2"/>
<evidence type="ECO:0000256" key="3">
    <source>
        <dbReference type="ARBA" id="ARBA00012251"/>
    </source>
</evidence>
<keyword evidence="6" id="KW-0677">Repeat</keyword>
<keyword evidence="9" id="KW-0862">Zinc</keyword>
<evidence type="ECO:0000256" key="7">
    <source>
        <dbReference type="ARBA" id="ARBA00022771"/>
    </source>
</evidence>
<sequence length="913" mass="105096">MKKSKTVKKHQVTSGKTTDDSTGTSRESCPHEKDNLIEEMMGRAKGFRERQRLRPMTGSFYHFSPRARRHNPDNTTDMDNPDYSKLILSLSLPLPVEVWALSHQHDPSLQAYASHLTEDAFRDRVISYYNLTHLQTNTCKDIGERALSFSVSQKEIWIWLGFSVLLFDSLYSQLCGIHHQSRSQLYRAFCAALGIVVCFVMVFAEVRSHSIQLDSLILESLVVFAEVRSNLTPSYWNHLWCRIFLSLLGIFFWFGESHPGNCHPCLKHQQCTGILTYNDHWKSRGSYDLNGVWDGPGIMGMSWNLFAYTVYLVKAIVPYRVQVNHPNFMPHGQGISKEILSAVLSHYIEMVERDPTQYSSPLHAVVPTSFYKGGNVGVRIHSSFLEKWAKRKYSKSTATTQTHTEMSDDEMLYDEEEEELSDMSDEENMDLGESTDAMFTDDPITSKTISRTASFEVLPQDAITNNSKKMIEEVVQVCGIPTEAAAAALLRHYRWNKEKLIEAYLDDPKKTCTSAGMSTLELERPVKNPNAVHTCLICLEDLPDADTFALSCGHRYCKDCWKGYLDVKIKDGPSCVYAKCPAPKCQAIVHEQAFKQLTPEDTYQRYKKYMFRSFVDDNPNVKWCPAPGCTYAIRCERTGRKPPVLCKCGFAFCFRCSDYDVGDHQPVDCERLNKWMQKASDESENVKWLKANTKSCPKCRSPIEKNGGCMHMSCKINNCNYEFCWLCRGPWTEHGSSTGGYYQCNKYDESDAKKDDDKAQGVKSELETYMFYYHRYESHKNAGKIADQQRGQCQRREMMILDRFDVRSQDTKFLMEATEQLIANRRVLQYSYVMGYYLDKSKLTEKNLFEDLQEQLEKHTDNLSGLYEENIEAIDSYHTFMAWKENVTNYTRVTQRFLQNYLDGTSEGLTFNS</sequence>
<feature type="domain" description="RING-type" evidence="15">
    <location>
        <begin position="531"/>
        <end position="748"/>
    </location>
</feature>
<keyword evidence="5" id="KW-0479">Metal-binding</keyword>
<dbReference type="GO" id="GO:0008270">
    <property type="term" value="F:zinc ion binding"/>
    <property type="evidence" value="ECO:0007669"/>
    <property type="project" value="UniProtKB-KW"/>
</dbReference>
<dbReference type="CDD" id="cd16773">
    <property type="entry name" value="RING-HC_RBR_TRIAD1"/>
    <property type="match status" value="1"/>
</dbReference>
<feature type="transmembrane region" description="Helical" evidence="13">
    <location>
        <begin position="186"/>
        <end position="204"/>
    </location>
</feature>
<protein>
    <recommendedName>
        <fullName evidence="3">RBR-type E3 ubiquitin transferase</fullName>
        <ecNumber evidence="3">2.3.2.31</ecNumber>
    </recommendedName>
</protein>
<dbReference type="GO" id="GO:0061630">
    <property type="term" value="F:ubiquitin protein ligase activity"/>
    <property type="evidence" value="ECO:0007669"/>
    <property type="project" value="UniProtKB-EC"/>
</dbReference>
<evidence type="ECO:0000256" key="11">
    <source>
        <dbReference type="SAM" id="Coils"/>
    </source>
</evidence>
<evidence type="ECO:0000256" key="2">
    <source>
        <dbReference type="ARBA" id="ARBA00004906"/>
    </source>
</evidence>
<dbReference type="FunFam" id="3.30.40.10:FF:000019">
    <property type="entry name" value="RBR-type E3 ubiquitin transferase"/>
    <property type="match status" value="1"/>
</dbReference>
<proteinExistence type="predicted"/>
<dbReference type="FunCoup" id="A0A2P6MTH2">
    <property type="interactions" value="22"/>
</dbReference>
<organism evidence="16 17">
    <name type="scientific">Planoprotostelium fungivorum</name>
    <dbReference type="NCBI Taxonomy" id="1890364"/>
    <lineage>
        <taxon>Eukaryota</taxon>
        <taxon>Amoebozoa</taxon>
        <taxon>Evosea</taxon>
        <taxon>Variosea</taxon>
        <taxon>Cavosteliida</taxon>
        <taxon>Cavosteliaceae</taxon>
        <taxon>Planoprotostelium</taxon>
    </lineage>
</organism>
<dbReference type="OrthoDB" id="10009520at2759"/>
<dbReference type="Pfam" id="PF22605">
    <property type="entry name" value="IBR_2"/>
    <property type="match status" value="1"/>
</dbReference>
<dbReference type="InterPro" id="IPR031127">
    <property type="entry name" value="E3_UB_ligase_RBR"/>
</dbReference>
<dbReference type="Gene3D" id="1.20.120.1750">
    <property type="match status" value="1"/>
</dbReference>
<evidence type="ECO:0000256" key="5">
    <source>
        <dbReference type="ARBA" id="ARBA00022723"/>
    </source>
</evidence>
<feature type="compositionally biased region" description="Basic residues" evidence="12">
    <location>
        <begin position="1"/>
        <end position="11"/>
    </location>
</feature>
<dbReference type="Pfam" id="PF21235">
    <property type="entry name" value="UBA_ARI1"/>
    <property type="match status" value="1"/>
</dbReference>
<evidence type="ECO:0000256" key="12">
    <source>
        <dbReference type="SAM" id="MobiDB-lite"/>
    </source>
</evidence>
<dbReference type="EMBL" id="MDYQ01000421">
    <property type="protein sequence ID" value="PRP75005.1"/>
    <property type="molecule type" value="Genomic_DNA"/>
</dbReference>
<dbReference type="FunFam" id="1.20.120.1750:FF:000002">
    <property type="entry name" value="RBR-type E3 ubiquitin transferase"/>
    <property type="match status" value="1"/>
</dbReference>
<dbReference type="InterPro" id="IPR018957">
    <property type="entry name" value="Znf_C3HC4_RING-type"/>
</dbReference>
<evidence type="ECO:0000256" key="9">
    <source>
        <dbReference type="ARBA" id="ARBA00022833"/>
    </source>
</evidence>
<evidence type="ECO:0000313" key="16">
    <source>
        <dbReference type="EMBL" id="PRP75005.1"/>
    </source>
</evidence>
<feature type="compositionally biased region" description="Low complexity" evidence="12">
    <location>
        <begin position="13"/>
        <end position="25"/>
    </location>
</feature>
<comment type="catalytic activity">
    <reaction evidence="1">
        <text>[E2 ubiquitin-conjugating enzyme]-S-ubiquitinyl-L-cysteine + [acceptor protein]-L-lysine = [E2 ubiquitin-conjugating enzyme]-L-cysteine + [acceptor protein]-N(6)-ubiquitinyl-L-lysine.</text>
        <dbReference type="EC" id="2.3.2.31"/>
    </reaction>
</comment>
<feature type="region of interest" description="Disordered" evidence="12">
    <location>
        <begin position="1"/>
        <end position="35"/>
    </location>
</feature>
<dbReference type="Pfam" id="PF19422">
    <property type="entry name" value="Ariadne"/>
    <property type="match status" value="1"/>
</dbReference>
<evidence type="ECO:0000256" key="10">
    <source>
        <dbReference type="PROSITE-ProRule" id="PRU00175"/>
    </source>
</evidence>
<dbReference type="Pfam" id="PF00097">
    <property type="entry name" value="zf-C3HC4"/>
    <property type="match status" value="1"/>
</dbReference>
<keyword evidence="16" id="KW-0436">Ligase</keyword>
<dbReference type="CDD" id="cd22583">
    <property type="entry name" value="Rcat_RBR_ARI7-like"/>
    <property type="match status" value="1"/>
</dbReference>
<evidence type="ECO:0000256" key="8">
    <source>
        <dbReference type="ARBA" id="ARBA00022786"/>
    </source>
</evidence>
<dbReference type="EC" id="2.3.2.31" evidence="3"/>
<dbReference type="SUPFAM" id="SSF57850">
    <property type="entry name" value="RING/U-box"/>
    <property type="match status" value="3"/>
</dbReference>
<keyword evidence="13" id="KW-0472">Membrane</keyword>
<keyword evidence="7 10" id="KW-0863">Zinc-finger</keyword>
<dbReference type="PROSITE" id="PS51873">
    <property type="entry name" value="TRIAD"/>
    <property type="match status" value="1"/>
</dbReference>
<feature type="coiled-coil region" evidence="11">
    <location>
        <begin position="842"/>
        <end position="869"/>
    </location>
</feature>
<dbReference type="InterPro" id="IPR054694">
    <property type="entry name" value="Parkin-like_IBR"/>
</dbReference>
<dbReference type="CDD" id="cd20346">
    <property type="entry name" value="BRcat_RBR_ANKIB1"/>
    <property type="match status" value="1"/>
</dbReference>
<dbReference type="InterPro" id="IPR045840">
    <property type="entry name" value="Ariadne"/>
</dbReference>
<dbReference type="PROSITE" id="PS50089">
    <property type="entry name" value="ZF_RING_2"/>
    <property type="match status" value="1"/>
</dbReference>
<accession>A0A2P6MTH2</accession>
<comment type="caution">
    <text evidence="16">The sequence shown here is derived from an EMBL/GenBank/DDBJ whole genome shotgun (WGS) entry which is preliminary data.</text>
</comment>
<keyword evidence="13" id="KW-0812">Transmembrane</keyword>
<dbReference type="STRING" id="1890364.A0A2P6MTH2"/>
<dbReference type="InterPro" id="IPR013083">
    <property type="entry name" value="Znf_RING/FYVE/PHD"/>
</dbReference>
<evidence type="ECO:0000256" key="13">
    <source>
        <dbReference type="SAM" id="Phobius"/>
    </source>
</evidence>
<keyword evidence="17" id="KW-1185">Reference proteome</keyword>
<dbReference type="InterPro" id="IPR044066">
    <property type="entry name" value="TRIAD_supradom"/>
</dbReference>
<keyword evidence="13" id="KW-1133">Transmembrane helix</keyword>
<name>A0A2P6MTH2_9EUKA</name>
<keyword evidence="4" id="KW-0808">Transferase</keyword>
<comment type="pathway">
    <text evidence="2">Protein modification; protein ubiquitination.</text>
</comment>
<dbReference type="InterPro" id="IPR001841">
    <property type="entry name" value="Znf_RING"/>
</dbReference>
<dbReference type="AlphaFoldDB" id="A0A2P6MTH2"/>
<dbReference type="PANTHER" id="PTHR11685">
    <property type="entry name" value="RBR FAMILY RING FINGER AND IBR DOMAIN-CONTAINING"/>
    <property type="match status" value="1"/>
</dbReference>
<evidence type="ECO:0000256" key="1">
    <source>
        <dbReference type="ARBA" id="ARBA00001798"/>
    </source>
</evidence>
<dbReference type="Pfam" id="PF01485">
    <property type="entry name" value="IBR"/>
    <property type="match status" value="1"/>
</dbReference>
<dbReference type="SMART" id="SM00184">
    <property type="entry name" value="RING"/>
    <property type="match status" value="2"/>
</dbReference>
<dbReference type="GO" id="GO:0016874">
    <property type="term" value="F:ligase activity"/>
    <property type="evidence" value="ECO:0007669"/>
    <property type="project" value="UniProtKB-KW"/>
</dbReference>
<gene>
    <name evidence="16" type="ORF">PROFUN_07398</name>
</gene>
<evidence type="ECO:0000259" key="14">
    <source>
        <dbReference type="PROSITE" id="PS50089"/>
    </source>
</evidence>
<evidence type="ECO:0000259" key="15">
    <source>
        <dbReference type="PROSITE" id="PS51873"/>
    </source>
</evidence>
<dbReference type="InterPro" id="IPR002867">
    <property type="entry name" value="IBR_dom"/>
</dbReference>
<dbReference type="Proteomes" id="UP000241769">
    <property type="component" value="Unassembled WGS sequence"/>
</dbReference>
<keyword evidence="11" id="KW-0175">Coiled coil</keyword>
<feature type="domain" description="RING-type" evidence="14">
    <location>
        <begin position="535"/>
        <end position="584"/>
    </location>
</feature>
<dbReference type="GO" id="GO:0016567">
    <property type="term" value="P:protein ubiquitination"/>
    <property type="evidence" value="ECO:0007669"/>
    <property type="project" value="InterPro"/>
</dbReference>
<dbReference type="Gene3D" id="3.30.40.10">
    <property type="entry name" value="Zinc/RING finger domain, C3HC4 (zinc finger)"/>
    <property type="match status" value="1"/>
</dbReference>
<evidence type="ECO:0000256" key="4">
    <source>
        <dbReference type="ARBA" id="ARBA00022679"/>
    </source>
</evidence>
<evidence type="ECO:0000256" key="6">
    <source>
        <dbReference type="ARBA" id="ARBA00022737"/>
    </source>
</evidence>